<dbReference type="InterPro" id="IPR007234">
    <property type="entry name" value="Vps53_N"/>
</dbReference>
<feature type="domain" description="Vps53 C-terminal" evidence="10">
    <location>
        <begin position="630"/>
        <end position="708"/>
    </location>
</feature>
<organism evidence="11">
    <name type="scientific">Ostreococcus tauri</name>
    <name type="common">Marine green alga</name>
    <dbReference type="NCBI Taxonomy" id="70448"/>
    <lineage>
        <taxon>Eukaryota</taxon>
        <taxon>Viridiplantae</taxon>
        <taxon>Chlorophyta</taxon>
        <taxon>Mamiellophyceae</taxon>
        <taxon>Mamiellales</taxon>
        <taxon>Bathycoccaceae</taxon>
        <taxon>Ostreococcus</taxon>
    </lineage>
</organism>
<dbReference type="GO" id="GO:0000938">
    <property type="term" value="C:GARP complex"/>
    <property type="evidence" value="ECO:0007669"/>
    <property type="project" value="InterPro"/>
</dbReference>
<feature type="domain" description="Vps53 N-terminal" evidence="9">
    <location>
        <begin position="26"/>
        <end position="429"/>
    </location>
</feature>
<dbReference type="GO" id="GO:0042147">
    <property type="term" value="P:retrograde transport, endosome to Golgi"/>
    <property type="evidence" value="ECO:0007669"/>
    <property type="project" value="InterPro"/>
</dbReference>
<keyword evidence="7" id="KW-0175">Coiled coil</keyword>
<dbReference type="GO" id="GO:0010008">
    <property type="term" value="C:endosome membrane"/>
    <property type="evidence" value="ECO:0007669"/>
    <property type="project" value="UniProtKB-SubCell"/>
</dbReference>
<evidence type="ECO:0000313" key="11">
    <source>
        <dbReference type="EMBL" id="OUS45911.1"/>
    </source>
</evidence>
<sequence length="770" mass="84975">MSVARPASAHRRTTSVGSSEALGRADFDPASFVNGVLPDEKSLSQVDGMIERLRERARLVDAEIAGALRAQSGSEARAREDFAVITHGVDALANRLAETEREAAKTEESVREICKDITRLDRAKNHLTGAITTLRRLSMFVSGMEQLELFALRRQYGDAANLLQAAAQLAAHFEAYCEIVKIKELQDKYRAVKQQLRAAVFDDFHTTWVPHVMESDGGAQKKLRDACLVVDALEPSVREELVGNLTNRELTNYASVFSAHEDGDFLGRVARRYDWITRQLNSKESMWAVFPAHWRVPQLLSVSLCKLTRAQLAEALDARGPHDVQKLLHAMHLTIEFELELDERFGNGDRGEDEELEGDSASASTVRQKYERSEREKQTGGRILPMDSATEAAATFLFRGSVSSCFEDHLTEYVQLERRQIFEHLNEAIRAEAWVGDETNPNILASSTSVFVQVLIAYARALIDRASLAASMVMDSRRPEEQRAAEIKCVCLIVNTAEYCNSTVGPLGESMSKALEDNFKQKVDVEDVEDAFSTALAEALNKLIALVEGKSNVIPGMLRVNWGTLDVVGDQSEYVDIFERTIAQALPILRSSVSDIHYTFFCEKVASSIAPKLYIAIFKCKRFSDTGAQQLLLDMHAVKTILLSLPSEGTASATTSYAKMIAREMGKVEALLKVILSPREGLAETFKALLPFNANAVDFKAICELKGLKKSEIAEPPFGLFGASAGAPASAKPLEDVAQSLVSSAKPKPMDNVTAKMSSMFKDFKHANAR</sequence>
<dbReference type="eggNOG" id="KOG2180">
    <property type="taxonomic scope" value="Eukaryota"/>
</dbReference>
<evidence type="ECO:0000256" key="1">
    <source>
        <dbReference type="ARBA" id="ARBA00004150"/>
    </source>
</evidence>
<dbReference type="InterPro" id="IPR031745">
    <property type="entry name" value="Vps53_C"/>
</dbReference>
<evidence type="ECO:0000256" key="6">
    <source>
        <dbReference type="ARBA" id="ARBA00023136"/>
    </source>
</evidence>
<dbReference type="InterPro" id="IPR038260">
    <property type="entry name" value="Vps53_C_sf"/>
</dbReference>
<evidence type="ECO:0000256" key="5">
    <source>
        <dbReference type="ARBA" id="ARBA00023034"/>
    </source>
</evidence>
<dbReference type="AlphaFoldDB" id="A0A1Y5I8Z9"/>
<feature type="region of interest" description="Disordered" evidence="8">
    <location>
        <begin position="1"/>
        <end position="22"/>
    </location>
</feature>
<evidence type="ECO:0000256" key="3">
    <source>
        <dbReference type="ARBA" id="ARBA00008628"/>
    </source>
</evidence>
<accession>A0A1Y5I8Z9</accession>
<reference evidence="11" key="1">
    <citation type="submission" date="2017-04" db="EMBL/GenBank/DDBJ databases">
        <title>Population genomics of picophytoplankton unveils novel chromosome hypervariability.</title>
        <authorList>
            <consortium name="DOE Joint Genome Institute"/>
            <person name="Blanc-Mathieu R."/>
            <person name="Krasovec M."/>
            <person name="Hebrard M."/>
            <person name="Yau S."/>
            <person name="Desgranges E."/>
            <person name="Martin J."/>
            <person name="Schackwitz W."/>
            <person name="Kuo A."/>
            <person name="Salin G."/>
            <person name="Donnadieu C."/>
            <person name="Desdevises Y."/>
            <person name="Sanchez-Ferandin S."/>
            <person name="Moreau H."/>
            <person name="Rivals E."/>
            <person name="Grigoriev I.V."/>
            <person name="Grimsley N."/>
            <person name="Eyre-Walker A."/>
            <person name="Piganeau G."/>
        </authorList>
    </citation>
    <scope>NUCLEOTIDE SEQUENCE [LARGE SCALE GENOMIC DNA]</scope>
    <source>
        <strain evidence="11">RCC 1115</strain>
    </source>
</reference>
<keyword evidence="5" id="KW-0333">Golgi apparatus</keyword>
<dbReference type="Gene3D" id="1.10.357.110">
    <property type="entry name" value="Vacuolar protein sorting-associated protein 53, C-terminus"/>
    <property type="match status" value="1"/>
</dbReference>
<keyword evidence="4" id="KW-0967">Endosome</keyword>
<evidence type="ECO:0000256" key="8">
    <source>
        <dbReference type="SAM" id="MobiDB-lite"/>
    </source>
</evidence>
<evidence type="ECO:0000256" key="2">
    <source>
        <dbReference type="ARBA" id="ARBA00004481"/>
    </source>
</evidence>
<evidence type="ECO:0000256" key="4">
    <source>
        <dbReference type="ARBA" id="ARBA00022753"/>
    </source>
</evidence>
<dbReference type="InterPro" id="IPR039766">
    <property type="entry name" value="Vps53"/>
</dbReference>
<evidence type="ECO:0000259" key="9">
    <source>
        <dbReference type="Pfam" id="PF04100"/>
    </source>
</evidence>
<dbReference type="Proteomes" id="UP000195557">
    <property type="component" value="Unassembled WGS sequence"/>
</dbReference>
<dbReference type="Pfam" id="PF16854">
    <property type="entry name" value="VPS53_C"/>
    <property type="match status" value="1"/>
</dbReference>
<dbReference type="PANTHER" id="PTHR12820">
    <property type="entry name" value="VACUOLAR SORTING PROTEIN 53"/>
    <property type="match status" value="1"/>
</dbReference>
<keyword evidence="6" id="KW-0472">Membrane</keyword>
<comment type="subcellular location">
    <subcellularLocation>
        <location evidence="2">Endosome membrane</location>
        <topology evidence="2">Peripheral membrane protein</topology>
    </subcellularLocation>
    <subcellularLocation>
        <location evidence="1">Golgi apparatus</location>
        <location evidence="1">trans-Golgi network membrane</location>
        <topology evidence="1">Peripheral membrane protein</topology>
    </subcellularLocation>
</comment>
<evidence type="ECO:0000256" key="7">
    <source>
        <dbReference type="SAM" id="Coils"/>
    </source>
</evidence>
<dbReference type="GO" id="GO:0005829">
    <property type="term" value="C:cytosol"/>
    <property type="evidence" value="ECO:0007669"/>
    <property type="project" value="GOC"/>
</dbReference>
<proteinExistence type="inferred from homology"/>
<gene>
    <name evidence="11" type="ORF">BE221DRAFT_75947</name>
</gene>
<protein>
    <submittedName>
        <fullName evidence="11">Vps53-like protein</fullName>
    </submittedName>
</protein>
<feature type="compositionally biased region" description="Basic and acidic residues" evidence="8">
    <location>
        <begin position="368"/>
        <end position="379"/>
    </location>
</feature>
<dbReference type="Pfam" id="PF04100">
    <property type="entry name" value="Vps53_N"/>
    <property type="match status" value="1"/>
</dbReference>
<dbReference type="EMBL" id="KZ155785">
    <property type="protein sequence ID" value="OUS45911.1"/>
    <property type="molecule type" value="Genomic_DNA"/>
</dbReference>
<name>A0A1Y5I8Z9_OSTTA</name>
<dbReference type="PANTHER" id="PTHR12820:SF0">
    <property type="entry name" value="VACUOLAR PROTEIN SORTING-ASSOCIATED PROTEIN 53 HOMOLOG"/>
    <property type="match status" value="1"/>
</dbReference>
<comment type="similarity">
    <text evidence="3">Belongs to the VPS53 family.</text>
</comment>
<feature type="region of interest" description="Disordered" evidence="8">
    <location>
        <begin position="348"/>
        <end position="379"/>
    </location>
</feature>
<evidence type="ECO:0000259" key="10">
    <source>
        <dbReference type="Pfam" id="PF16854"/>
    </source>
</evidence>
<feature type="coiled-coil region" evidence="7">
    <location>
        <begin position="89"/>
        <end position="116"/>
    </location>
</feature>